<dbReference type="EMBL" id="QGLO01000004">
    <property type="protein sequence ID" value="PXY91687.1"/>
    <property type="molecule type" value="Genomic_DNA"/>
</dbReference>
<keyword evidence="17" id="KW-1185">Reference proteome</keyword>
<keyword evidence="3 10" id="KW-1134">Transmembrane beta strand</keyword>
<dbReference type="InterPro" id="IPR010916">
    <property type="entry name" value="TonB_box_CS"/>
</dbReference>
<comment type="subcellular location">
    <subcellularLocation>
        <location evidence="1 10">Cell outer membrane</location>
        <topology evidence="1 10">Multi-pass membrane protein</topology>
    </subcellularLocation>
</comment>
<protein>
    <recommendedName>
        <fullName evidence="18">Ligand-gated channel protein</fullName>
    </recommendedName>
</protein>
<dbReference type="InterPro" id="IPR012910">
    <property type="entry name" value="Plug_dom"/>
</dbReference>
<dbReference type="AlphaFoldDB" id="A0A2V4DP33"/>
<accession>A0A2V4DP33</accession>
<evidence type="ECO:0000256" key="2">
    <source>
        <dbReference type="ARBA" id="ARBA00022448"/>
    </source>
</evidence>
<keyword evidence="6" id="KW-0406">Ion transport</keyword>
<comment type="similarity">
    <text evidence="10 12">Belongs to the TonB-dependent receptor family.</text>
</comment>
<evidence type="ECO:0000256" key="8">
    <source>
        <dbReference type="ARBA" id="ARBA00023136"/>
    </source>
</evidence>
<evidence type="ECO:0000259" key="14">
    <source>
        <dbReference type="Pfam" id="PF00593"/>
    </source>
</evidence>
<keyword evidence="8 10" id="KW-0472">Membrane</keyword>
<dbReference type="GO" id="GO:0044718">
    <property type="term" value="P:siderophore transmembrane transport"/>
    <property type="evidence" value="ECO:0007669"/>
    <property type="project" value="TreeGrafter"/>
</dbReference>
<feature type="domain" description="TonB-dependent receptor plug" evidence="15">
    <location>
        <begin position="46"/>
        <end position="156"/>
    </location>
</feature>
<dbReference type="Gene3D" id="2.170.130.10">
    <property type="entry name" value="TonB-dependent receptor, plug domain"/>
    <property type="match status" value="1"/>
</dbReference>
<feature type="chain" id="PRO_5016031487" description="Ligand-gated channel protein" evidence="13">
    <location>
        <begin position="27"/>
        <end position="665"/>
    </location>
</feature>
<evidence type="ECO:0008006" key="18">
    <source>
        <dbReference type="Google" id="ProtNLM"/>
    </source>
</evidence>
<organism evidence="16 17">
    <name type="scientific">Gilliamella apis</name>
    <dbReference type="NCBI Taxonomy" id="1970738"/>
    <lineage>
        <taxon>Bacteria</taxon>
        <taxon>Pseudomonadati</taxon>
        <taxon>Pseudomonadota</taxon>
        <taxon>Gammaproteobacteria</taxon>
        <taxon>Orbales</taxon>
        <taxon>Orbaceae</taxon>
        <taxon>Gilliamella</taxon>
    </lineage>
</organism>
<evidence type="ECO:0000256" key="3">
    <source>
        <dbReference type="ARBA" id="ARBA00022452"/>
    </source>
</evidence>
<evidence type="ECO:0000256" key="7">
    <source>
        <dbReference type="ARBA" id="ARBA00023077"/>
    </source>
</evidence>
<evidence type="ECO:0000313" key="17">
    <source>
        <dbReference type="Proteomes" id="UP000247673"/>
    </source>
</evidence>
<evidence type="ECO:0000256" key="5">
    <source>
        <dbReference type="ARBA" id="ARBA00022729"/>
    </source>
</evidence>
<dbReference type="Gene3D" id="2.40.170.20">
    <property type="entry name" value="TonB-dependent receptor, beta-barrel domain"/>
    <property type="match status" value="1"/>
</dbReference>
<dbReference type="PANTHER" id="PTHR30069">
    <property type="entry name" value="TONB-DEPENDENT OUTER MEMBRANE RECEPTOR"/>
    <property type="match status" value="1"/>
</dbReference>
<dbReference type="Pfam" id="PF07715">
    <property type="entry name" value="Plug"/>
    <property type="match status" value="1"/>
</dbReference>
<dbReference type="GO" id="GO:0015344">
    <property type="term" value="F:siderophore uptake transmembrane transporter activity"/>
    <property type="evidence" value="ECO:0007669"/>
    <property type="project" value="TreeGrafter"/>
</dbReference>
<dbReference type="InterPro" id="IPR037066">
    <property type="entry name" value="Plug_dom_sf"/>
</dbReference>
<dbReference type="InterPro" id="IPR036942">
    <property type="entry name" value="Beta-barrel_TonB_sf"/>
</dbReference>
<comment type="caution">
    <text evidence="16">The sequence shown here is derived from an EMBL/GenBank/DDBJ whole genome shotgun (WGS) entry which is preliminary data.</text>
</comment>
<name>A0A2V4DP33_9GAMM</name>
<evidence type="ECO:0000256" key="11">
    <source>
        <dbReference type="PROSITE-ProRule" id="PRU10143"/>
    </source>
</evidence>
<gene>
    <name evidence="16" type="ORF">DKK78_05020</name>
</gene>
<dbReference type="PROSITE" id="PS52016">
    <property type="entry name" value="TONB_DEPENDENT_REC_3"/>
    <property type="match status" value="1"/>
</dbReference>
<dbReference type="PROSITE" id="PS00430">
    <property type="entry name" value="TONB_DEPENDENT_REC_1"/>
    <property type="match status" value="1"/>
</dbReference>
<keyword evidence="7 11" id="KW-0798">TonB box</keyword>
<evidence type="ECO:0000313" key="16">
    <source>
        <dbReference type="EMBL" id="PXY91687.1"/>
    </source>
</evidence>
<evidence type="ECO:0000259" key="15">
    <source>
        <dbReference type="Pfam" id="PF07715"/>
    </source>
</evidence>
<dbReference type="GO" id="GO:0009279">
    <property type="term" value="C:cell outer membrane"/>
    <property type="evidence" value="ECO:0007669"/>
    <property type="project" value="UniProtKB-SubCell"/>
</dbReference>
<dbReference type="InterPro" id="IPR000531">
    <property type="entry name" value="Beta-barrel_TonB"/>
</dbReference>
<proteinExistence type="inferred from homology"/>
<dbReference type="CDD" id="cd01347">
    <property type="entry name" value="ligand_gated_channel"/>
    <property type="match status" value="1"/>
</dbReference>
<dbReference type="Proteomes" id="UP000247673">
    <property type="component" value="Unassembled WGS sequence"/>
</dbReference>
<dbReference type="SUPFAM" id="SSF56935">
    <property type="entry name" value="Porins"/>
    <property type="match status" value="1"/>
</dbReference>
<feature type="domain" description="TonB-dependent receptor-like beta-barrel" evidence="14">
    <location>
        <begin position="235"/>
        <end position="638"/>
    </location>
</feature>
<feature type="short sequence motif" description="TonB box" evidence="11">
    <location>
        <begin position="34"/>
        <end position="40"/>
    </location>
</feature>
<feature type="signal peptide" evidence="13">
    <location>
        <begin position="1"/>
        <end position="26"/>
    </location>
</feature>
<keyword evidence="5 13" id="KW-0732">Signal</keyword>
<evidence type="ECO:0000256" key="9">
    <source>
        <dbReference type="ARBA" id="ARBA00023237"/>
    </source>
</evidence>
<sequence length="665" mass="74760">MNTKFKLATHVLNTSILLSLSGLAMAADDKNTDTMVVTASGFSQQIKEAPATISVITPEEISKKPYRDVTDALKDIPGVTVSGGGDKTDISIRGMDAKYTLLLIDGKKVSTRETRPNGDNSGFEQGWLPPLTAIERIEVVRGPMSSLYGSDAMGGVVNIITKKVSNTWHSGLRVESIMPYRSDEKNTYVGSFSTMGPIIDDILGIQLYGQYSNRHEDKYLGGHAQQKLRSINGKLSLNAFDTQKFDFDFGHALQNSGSTDKKTLEKGRGDINRDNHRNSFGITHNGLFGNVTTTSYISHEENNNLARKMKIRNTDVDSRVTIPFSINMLTIGGKYNYQELHDKGNELTSDITKIDRWSYALFAEDEISIIDNWSITAGLRYNKDENYGSNWNPRVYSVWNINDNFTLKGGYSTGFATPQLRQVVHDWGQSTGGAGKNGKKGVILGEPNLKPEKSDNFEVGFGYTNDYGIDASATAFYTKYKDKTQSYYICNDESKKQRCRVEGSNKKFDFVQKWQNVDKADLKGLELSFKTPLFTDFLLSSNYSWTKTEQKTGENKGRALNRTPKQKFNAQLDWNLTQQLDLWTKMAYYGIEHATKRVREGGETKIKHVVYAGYTFWDVGTSFQINKNAKIYGGVYNLFDKEVTNDDFGKTLEGRRYFIGTEINF</sequence>
<evidence type="ECO:0000256" key="10">
    <source>
        <dbReference type="PROSITE-ProRule" id="PRU01360"/>
    </source>
</evidence>
<dbReference type="InterPro" id="IPR039426">
    <property type="entry name" value="TonB-dep_rcpt-like"/>
</dbReference>
<dbReference type="OrthoDB" id="9764669at2"/>
<dbReference type="Pfam" id="PF00593">
    <property type="entry name" value="TonB_dep_Rec_b-barrel"/>
    <property type="match status" value="1"/>
</dbReference>
<dbReference type="RefSeq" id="WP_110447625.1">
    <property type="nucleotide sequence ID" value="NZ_CP132381.1"/>
</dbReference>
<keyword evidence="9 10" id="KW-0998">Cell outer membrane</keyword>
<keyword evidence="2 10" id="KW-0813">Transport</keyword>
<evidence type="ECO:0000256" key="13">
    <source>
        <dbReference type="SAM" id="SignalP"/>
    </source>
</evidence>
<evidence type="ECO:0000256" key="4">
    <source>
        <dbReference type="ARBA" id="ARBA00022692"/>
    </source>
</evidence>
<dbReference type="PANTHER" id="PTHR30069:SF53">
    <property type="entry name" value="COLICIN I RECEPTOR-RELATED"/>
    <property type="match status" value="1"/>
</dbReference>
<reference evidence="16 17" key="1">
    <citation type="submission" date="2018-05" db="EMBL/GenBank/DDBJ databases">
        <title>Reference genomes for bee gut microbiota database.</title>
        <authorList>
            <person name="Ellegaard K.M."/>
        </authorList>
    </citation>
    <scope>NUCLEOTIDE SEQUENCE [LARGE SCALE GENOMIC DNA]</scope>
    <source>
        <strain evidence="16 17">ESL0172</strain>
    </source>
</reference>
<keyword evidence="4 10" id="KW-0812">Transmembrane</keyword>
<evidence type="ECO:0000256" key="6">
    <source>
        <dbReference type="ARBA" id="ARBA00023065"/>
    </source>
</evidence>
<evidence type="ECO:0000256" key="12">
    <source>
        <dbReference type="RuleBase" id="RU003357"/>
    </source>
</evidence>
<evidence type="ECO:0000256" key="1">
    <source>
        <dbReference type="ARBA" id="ARBA00004571"/>
    </source>
</evidence>